<reference evidence="1" key="1">
    <citation type="submission" date="2019-06" db="EMBL/GenBank/DDBJ databases">
        <authorList>
            <person name="Zheng W."/>
        </authorList>
    </citation>
    <scope>NUCLEOTIDE SEQUENCE</scope>
    <source>
        <strain evidence="1">QDHG01</strain>
    </source>
</reference>
<name>A0A8J8SWD7_HALGN</name>
<dbReference type="Proteomes" id="UP000785679">
    <property type="component" value="Unassembled WGS sequence"/>
</dbReference>
<evidence type="ECO:0000313" key="2">
    <source>
        <dbReference type="Proteomes" id="UP000785679"/>
    </source>
</evidence>
<dbReference type="EMBL" id="RRYP01019855">
    <property type="protein sequence ID" value="TNV73115.1"/>
    <property type="molecule type" value="Genomic_DNA"/>
</dbReference>
<evidence type="ECO:0000313" key="1">
    <source>
        <dbReference type="EMBL" id="TNV73115.1"/>
    </source>
</evidence>
<protein>
    <submittedName>
        <fullName evidence="1">Uncharacterized protein</fullName>
    </submittedName>
</protein>
<comment type="caution">
    <text evidence="1">The sequence shown here is derived from an EMBL/GenBank/DDBJ whole genome shotgun (WGS) entry which is preliminary data.</text>
</comment>
<gene>
    <name evidence="1" type="ORF">FGO68_gene6546</name>
</gene>
<dbReference type="AlphaFoldDB" id="A0A8J8SWD7"/>
<accession>A0A8J8SWD7</accession>
<proteinExistence type="predicted"/>
<keyword evidence="2" id="KW-1185">Reference proteome</keyword>
<organism evidence="1 2">
    <name type="scientific">Halteria grandinella</name>
    <dbReference type="NCBI Taxonomy" id="5974"/>
    <lineage>
        <taxon>Eukaryota</taxon>
        <taxon>Sar</taxon>
        <taxon>Alveolata</taxon>
        <taxon>Ciliophora</taxon>
        <taxon>Intramacronucleata</taxon>
        <taxon>Spirotrichea</taxon>
        <taxon>Stichotrichia</taxon>
        <taxon>Sporadotrichida</taxon>
        <taxon>Halteriidae</taxon>
        <taxon>Halteria</taxon>
    </lineage>
</organism>
<sequence length="138" mass="15693">MEGLPLLLACQPPHCKKQRLYPALTLPLRDAPLNQILHYIYQFYNQQYSGNTTLPLVPSNRKPTYAPFSGLFSPIAHIFISVVMPSRGTNDWEGLTLLYFSRLYLVSARPRKRVFTVALQQMTPPLTLLQSSDDSKQA</sequence>